<evidence type="ECO:0000313" key="2">
    <source>
        <dbReference type="Proteomes" id="UP001209878"/>
    </source>
</evidence>
<evidence type="ECO:0000313" key="1">
    <source>
        <dbReference type="EMBL" id="KAK2190489.1"/>
    </source>
</evidence>
<accession>A0AAD9P984</accession>
<proteinExistence type="predicted"/>
<name>A0AAD9P984_RIDPI</name>
<reference evidence="1" key="1">
    <citation type="journal article" date="2023" name="Mol. Biol. Evol.">
        <title>Third-Generation Sequencing Reveals the Adaptive Role of the Epigenome in Three Deep-Sea Polychaetes.</title>
        <authorList>
            <person name="Perez M."/>
            <person name="Aroh O."/>
            <person name="Sun Y."/>
            <person name="Lan Y."/>
            <person name="Juniper S.K."/>
            <person name="Young C.R."/>
            <person name="Angers B."/>
            <person name="Qian P.Y."/>
        </authorList>
    </citation>
    <scope>NUCLEOTIDE SEQUENCE</scope>
    <source>
        <strain evidence="1">R07B-5</strain>
    </source>
</reference>
<gene>
    <name evidence="1" type="ORF">NP493_78g02013</name>
</gene>
<dbReference type="AlphaFoldDB" id="A0AAD9P984"/>
<dbReference type="Proteomes" id="UP001209878">
    <property type="component" value="Unassembled WGS sequence"/>
</dbReference>
<organism evidence="1 2">
    <name type="scientific">Ridgeia piscesae</name>
    <name type="common">Tubeworm</name>
    <dbReference type="NCBI Taxonomy" id="27915"/>
    <lineage>
        <taxon>Eukaryota</taxon>
        <taxon>Metazoa</taxon>
        <taxon>Spiralia</taxon>
        <taxon>Lophotrochozoa</taxon>
        <taxon>Annelida</taxon>
        <taxon>Polychaeta</taxon>
        <taxon>Sedentaria</taxon>
        <taxon>Canalipalpata</taxon>
        <taxon>Sabellida</taxon>
        <taxon>Siboglinidae</taxon>
        <taxon>Ridgeia</taxon>
    </lineage>
</organism>
<protein>
    <submittedName>
        <fullName evidence="1">Uncharacterized protein</fullName>
    </submittedName>
</protein>
<comment type="caution">
    <text evidence="1">The sequence shown here is derived from an EMBL/GenBank/DDBJ whole genome shotgun (WGS) entry which is preliminary data.</text>
</comment>
<sequence>MPSVYICAYTHCMHVVYMQHMMCNEYFVHAVCCVYTSRFRSHTNVLHNMYVIMHECPTLFAHTNLCTHTHTACTYVQTRRTHSHEAVYASHSVNPANVIETEHGCQVHN</sequence>
<dbReference type="EMBL" id="JAODUO010000078">
    <property type="protein sequence ID" value="KAK2190489.1"/>
    <property type="molecule type" value="Genomic_DNA"/>
</dbReference>
<keyword evidence="2" id="KW-1185">Reference proteome</keyword>